<protein>
    <submittedName>
        <fullName evidence="1">Uncharacterized protein</fullName>
    </submittedName>
</protein>
<name>A0A6M3LPM0_9ZZZZ</name>
<accession>A0A6M3LPM0</accession>
<sequence length="62" mass="7087">MPIYSVEPTLPPLCTNCSLEHKYCALRAALDSLEKWYNCSVTINICNWRSNEKAQKKAQQAL</sequence>
<proteinExistence type="predicted"/>
<dbReference type="AlphaFoldDB" id="A0A6M3LPM0"/>
<gene>
    <name evidence="1" type="ORF">MM415B04917_0001</name>
</gene>
<organism evidence="1">
    <name type="scientific">viral metagenome</name>
    <dbReference type="NCBI Taxonomy" id="1070528"/>
    <lineage>
        <taxon>unclassified sequences</taxon>
        <taxon>metagenomes</taxon>
        <taxon>organismal metagenomes</taxon>
    </lineage>
</organism>
<dbReference type="EMBL" id="MT143374">
    <property type="protein sequence ID" value="QJA96139.1"/>
    <property type="molecule type" value="Genomic_DNA"/>
</dbReference>
<reference evidence="1" key="1">
    <citation type="submission" date="2020-03" db="EMBL/GenBank/DDBJ databases">
        <title>The deep terrestrial virosphere.</title>
        <authorList>
            <person name="Holmfeldt K."/>
            <person name="Nilsson E."/>
            <person name="Simone D."/>
            <person name="Lopez-Fernandez M."/>
            <person name="Wu X."/>
            <person name="de Brujin I."/>
            <person name="Lundin D."/>
            <person name="Andersson A."/>
            <person name="Bertilsson S."/>
            <person name="Dopson M."/>
        </authorList>
    </citation>
    <scope>NUCLEOTIDE SEQUENCE</scope>
    <source>
        <strain evidence="1">MM415B04917</strain>
    </source>
</reference>
<evidence type="ECO:0000313" key="1">
    <source>
        <dbReference type="EMBL" id="QJA96139.1"/>
    </source>
</evidence>